<dbReference type="GO" id="GO:0097718">
    <property type="term" value="F:disordered domain specific binding"/>
    <property type="evidence" value="ECO:0007669"/>
    <property type="project" value="EnsemblPlants"/>
</dbReference>
<dbReference type="OMA" id="GLKMRAT"/>
<dbReference type="Gene3D" id="3.40.50.300">
    <property type="entry name" value="P-loop containing nucleotide triphosphate hydrolases"/>
    <property type="match status" value="1"/>
</dbReference>
<keyword evidence="4" id="KW-0113">Calvin cycle</keyword>
<protein>
    <recommendedName>
        <fullName evidence="10">Phosphoribulokinase</fullName>
        <ecNumber evidence="10">2.7.1.19</ecNumber>
    </recommendedName>
</protein>
<sequence length="444" mass="50165">MVLGFNVAGAVRTTAVRERPPVCGVGAQSSRFRGDTMVSVARTRAFLAVPPLRSTRLPKPTRQTWLHMQTSTMQKARYAEKAPRGVHKEAAVGAVKSEALQRKNIQRPVMVGVAADSGAGKSTFLRRVMRMFGSDIPKGHTPQGELITVICLDDWHNRDRQGRKEDNITALDENCQNFDLMAEQLEALKNGFDIMKPIYNHETGRIDPPELVSPNHIVVVEGLHPMYDERVRKLLDFSVYLDLDDEVKIAWKIQRDMAERGHTLEAILASIEARKPDFERFILPQRQYADAVIQVKPTELIPEDKERKILKVRLLQREGVQGFKTAYLFDEGSTIEWIPCGRRLTCSYPGIKFHYGPESFYGADFSTIEVDGEFAKLEELVYIESHLSNTGTKYYGELTQLMLAAQNTPGAYNGTALFQTIIALKIREIYEQLTGRKVDPVVRS</sequence>
<keyword evidence="5" id="KW-0808">Transferase</keyword>
<dbReference type="PROSITE" id="PS00567">
    <property type="entry name" value="PHOSPHORIBULOKINASE"/>
    <property type="match status" value="1"/>
</dbReference>
<dbReference type="CDD" id="cd02026">
    <property type="entry name" value="PRK"/>
    <property type="match status" value="1"/>
</dbReference>
<dbReference type="PRINTS" id="PR00478">
    <property type="entry name" value="PHRIBLKINASE"/>
</dbReference>
<dbReference type="GO" id="GO:0005524">
    <property type="term" value="F:ATP binding"/>
    <property type="evidence" value="ECO:0007669"/>
    <property type="project" value="UniProtKB-KW"/>
</dbReference>
<dbReference type="KEGG" id="cme:CYME_CMF117C"/>
<dbReference type="GO" id="GO:0008974">
    <property type="term" value="F:phosphoribulokinase activity"/>
    <property type="evidence" value="ECO:0007669"/>
    <property type="project" value="UniProtKB-EC"/>
</dbReference>
<dbReference type="SUPFAM" id="SSF52540">
    <property type="entry name" value="P-loop containing nucleoside triphosphate hydrolases"/>
    <property type="match status" value="1"/>
</dbReference>
<evidence type="ECO:0000256" key="6">
    <source>
        <dbReference type="ARBA" id="ARBA00022741"/>
    </source>
</evidence>
<evidence type="ECO:0000313" key="13">
    <source>
        <dbReference type="Proteomes" id="UP000007014"/>
    </source>
</evidence>
<evidence type="ECO:0000256" key="3">
    <source>
        <dbReference type="ARBA" id="ARBA00022531"/>
    </source>
</evidence>
<reference evidence="12 13" key="1">
    <citation type="journal article" date="2004" name="Nature">
        <title>Genome sequence of the ultrasmall unicellular red alga Cyanidioschyzon merolae 10D.</title>
        <authorList>
            <person name="Matsuzaki M."/>
            <person name="Misumi O."/>
            <person name="Shin-i T."/>
            <person name="Maruyama S."/>
            <person name="Takahara M."/>
            <person name="Miyagishima S."/>
            <person name="Mori T."/>
            <person name="Nishida K."/>
            <person name="Yagisawa F."/>
            <person name="Nishida K."/>
            <person name="Yoshida Y."/>
            <person name="Nishimura Y."/>
            <person name="Nakao S."/>
            <person name="Kobayashi T."/>
            <person name="Momoyama Y."/>
            <person name="Higashiyama T."/>
            <person name="Minoda A."/>
            <person name="Sano M."/>
            <person name="Nomoto H."/>
            <person name="Oishi K."/>
            <person name="Hayashi H."/>
            <person name="Ohta F."/>
            <person name="Nishizaka S."/>
            <person name="Haga S."/>
            <person name="Miura S."/>
            <person name="Morishita T."/>
            <person name="Kabeya Y."/>
            <person name="Terasawa K."/>
            <person name="Suzuki Y."/>
            <person name="Ishii Y."/>
            <person name="Asakawa S."/>
            <person name="Takano H."/>
            <person name="Ohta N."/>
            <person name="Kuroiwa H."/>
            <person name="Tanaka K."/>
            <person name="Shimizu N."/>
            <person name="Sugano S."/>
            <person name="Sato N."/>
            <person name="Nozaki H."/>
            <person name="Ogasawara N."/>
            <person name="Kohara Y."/>
            <person name="Kuroiwa T."/>
        </authorList>
    </citation>
    <scope>NUCLEOTIDE SEQUENCE [LARGE SCALE GENOMIC DNA]</scope>
    <source>
        <strain evidence="12 13">10D</strain>
    </source>
</reference>
<dbReference type="GO" id="GO:0009409">
    <property type="term" value="P:response to cold"/>
    <property type="evidence" value="ECO:0007669"/>
    <property type="project" value="EnsemblPlants"/>
</dbReference>
<dbReference type="Proteomes" id="UP000007014">
    <property type="component" value="Chromosome 6"/>
</dbReference>
<dbReference type="PANTHER" id="PTHR10285">
    <property type="entry name" value="URIDINE KINASE"/>
    <property type="match status" value="1"/>
</dbReference>
<dbReference type="Gramene" id="CMF117CT">
    <property type="protein sequence ID" value="CMF117CT"/>
    <property type="gene ID" value="CMF117C"/>
</dbReference>
<evidence type="ECO:0000256" key="1">
    <source>
        <dbReference type="ARBA" id="ARBA00005215"/>
    </source>
</evidence>
<evidence type="ECO:0000256" key="9">
    <source>
        <dbReference type="ARBA" id="ARBA00047663"/>
    </source>
</evidence>
<dbReference type="GeneID" id="16993020"/>
<comment type="pathway">
    <text evidence="1">Carbohydrate biosynthesis; Calvin cycle.</text>
</comment>
<accession>M1VB65</accession>
<organism evidence="12 13">
    <name type="scientific">Cyanidioschyzon merolae (strain NIES-3377 / 10D)</name>
    <name type="common">Unicellular red alga</name>
    <dbReference type="NCBI Taxonomy" id="280699"/>
    <lineage>
        <taxon>Eukaryota</taxon>
        <taxon>Rhodophyta</taxon>
        <taxon>Bangiophyceae</taxon>
        <taxon>Cyanidiales</taxon>
        <taxon>Cyanidiaceae</taxon>
        <taxon>Cyanidioschyzon</taxon>
    </lineage>
</organism>
<evidence type="ECO:0000256" key="5">
    <source>
        <dbReference type="ARBA" id="ARBA00022679"/>
    </source>
</evidence>
<name>M1VB65_CYAM1</name>
<dbReference type="RefSeq" id="XP_005535773.1">
    <property type="nucleotide sequence ID" value="XM_005535716.1"/>
</dbReference>
<comment type="catalytic activity">
    <reaction evidence="9 10">
        <text>D-ribulose 5-phosphate + ATP = D-ribulose 1,5-bisphosphate + ADP + H(+)</text>
        <dbReference type="Rhea" id="RHEA:19365"/>
        <dbReference type="ChEBI" id="CHEBI:15378"/>
        <dbReference type="ChEBI" id="CHEBI:30616"/>
        <dbReference type="ChEBI" id="CHEBI:57870"/>
        <dbReference type="ChEBI" id="CHEBI:58121"/>
        <dbReference type="ChEBI" id="CHEBI:456216"/>
        <dbReference type="EC" id="2.7.1.19"/>
    </reaction>
</comment>
<dbReference type="NCBIfam" id="NF005655">
    <property type="entry name" value="PRK07429.1"/>
    <property type="match status" value="1"/>
</dbReference>
<evidence type="ECO:0000256" key="10">
    <source>
        <dbReference type="RuleBase" id="RU004082"/>
    </source>
</evidence>
<dbReference type="AlphaFoldDB" id="M1VB65"/>
<dbReference type="EC" id="2.7.1.19" evidence="10"/>
<keyword evidence="7" id="KW-0418">Kinase</keyword>
<feature type="domain" description="Phosphoribulokinase/uridine kinase" evidence="11">
    <location>
        <begin position="111"/>
        <end position="301"/>
    </location>
</feature>
<evidence type="ECO:0000256" key="4">
    <source>
        <dbReference type="ARBA" id="ARBA00022567"/>
    </source>
</evidence>
<dbReference type="GO" id="GO:0042803">
    <property type="term" value="F:protein homodimerization activity"/>
    <property type="evidence" value="ECO:0007669"/>
    <property type="project" value="EnsemblPlants"/>
</dbReference>
<keyword evidence="8" id="KW-0067">ATP-binding</keyword>
<comment type="similarity">
    <text evidence="2 10">Belongs to the phosphoribulokinase family.</text>
</comment>
<evidence type="ECO:0000259" key="11">
    <source>
        <dbReference type="Pfam" id="PF00485"/>
    </source>
</evidence>
<dbReference type="InterPro" id="IPR006083">
    <property type="entry name" value="PRK/URK"/>
</dbReference>
<reference evidence="12 13" key="2">
    <citation type="journal article" date="2007" name="BMC Biol.">
        <title>A 100%-complete sequence reveals unusually simple genomic features in the hot-spring red alga Cyanidioschyzon merolae.</title>
        <authorList>
            <person name="Nozaki H."/>
            <person name="Takano H."/>
            <person name="Misumi O."/>
            <person name="Terasawa K."/>
            <person name="Matsuzaki M."/>
            <person name="Maruyama S."/>
            <person name="Nishida K."/>
            <person name="Yagisawa F."/>
            <person name="Yoshida Y."/>
            <person name="Fujiwara T."/>
            <person name="Takio S."/>
            <person name="Tamura K."/>
            <person name="Chung S.J."/>
            <person name="Nakamura S."/>
            <person name="Kuroiwa H."/>
            <person name="Tanaka K."/>
            <person name="Sato N."/>
            <person name="Kuroiwa T."/>
        </authorList>
    </citation>
    <scope>NUCLEOTIDE SEQUENCE [LARGE SCALE GENOMIC DNA]</scope>
    <source>
        <strain evidence="12 13">10D</strain>
    </source>
</reference>
<dbReference type="InterPro" id="IPR006082">
    <property type="entry name" value="PRK"/>
</dbReference>
<dbReference type="GO" id="GO:0019253">
    <property type="term" value="P:reductive pentose-phosphate cycle"/>
    <property type="evidence" value="ECO:0007669"/>
    <property type="project" value="UniProtKB-UniPathway"/>
</dbReference>
<dbReference type="UniPathway" id="UPA00116"/>
<proteinExistence type="inferred from homology"/>
<gene>
    <name evidence="12" type="ORF">CYME_CMF117C</name>
</gene>
<dbReference type="STRING" id="280699.M1VB65"/>
<dbReference type="InterPro" id="IPR027417">
    <property type="entry name" value="P-loop_NTPase"/>
</dbReference>
<keyword evidence="13" id="KW-1185">Reference proteome</keyword>
<dbReference type="OrthoDB" id="738517at2759"/>
<evidence type="ECO:0000256" key="8">
    <source>
        <dbReference type="ARBA" id="ARBA00022840"/>
    </source>
</evidence>
<evidence type="ECO:0000313" key="12">
    <source>
        <dbReference type="EMBL" id="BAM79487.1"/>
    </source>
</evidence>
<keyword evidence="3" id="KW-0602">Photosynthesis</keyword>
<dbReference type="EMBL" id="AP006488">
    <property type="protein sequence ID" value="BAM79487.1"/>
    <property type="molecule type" value="Genomic_DNA"/>
</dbReference>
<dbReference type="Pfam" id="PF00485">
    <property type="entry name" value="PRK"/>
    <property type="match status" value="1"/>
</dbReference>
<evidence type="ECO:0000256" key="2">
    <source>
        <dbReference type="ARBA" id="ARBA00009719"/>
    </source>
</evidence>
<keyword evidence="6" id="KW-0547">Nucleotide-binding</keyword>
<evidence type="ECO:0000256" key="7">
    <source>
        <dbReference type="ARBA" id="ARBA00022777"/>
    </source>
</evidence>
<dbReference type="eggNOG" id="KOG4203">
    <property type="taxonomic scope" value="Eukaryota"/>
</dbReference>
<dbReference type="HOGENOM" id="CLU_033590_1_0_1"/>